<evidence type="ECO:0000256" key="1">
    <source>
        <dbReference type="SAM" id="SignalP"/>
    </source>
</evidence>
<evidence type="ECO:0000313" key="2">
    <source>
        <dbReference type="EMBL" id="QPG57291.1"/>
    </source>
</evidence>
<name>A0ABX6V601_9GAMM</name>
<sequence>MRKLTISTFVLSTLLLAACGGSDSAIDTAPVTTPDPIPSVVMPSGVWQGTYVYQSDGFTTPIVALITPNGEARLIVDNGYQAEGKLNLDGQSFSGDMVFYSIAGFHRDSGTFKGSYTPEAITAEMTVHGNVISKVSLTLDSSTGAGASFEKLAGTFVTEDQKTSIGIDKGGAISGSNMLGCTYGGSVQIPDADINVYALSIDVSSCDVFDGSYSGLGTVQQKDGVTGFIFQADNGQFLITDYIYK</sequence>
<dbReference type="Proteomes" id="UP000316416">
    <property type="component" value="Chromosome"/>
</dbReference>
<feature type="chain" id="PRO_5047309619" description="Lipoprotein" evidence="1">
    <location>
        <begin position="26"/>
        <end position="245"/>
    </location>
</feature>
<evidence type="ECO:0008006" key="4">
    <source>
        <dbReference type="Google" id="ProtNLM"/>
    </source>
</evidence>
<organism evidence="2 3">
    <name type="scientific">Shewanella eurypsychrophilus</name>
    <dbReference type="NCBI Taxonomy" id="2593656"/>
    <lineage>
        <taxon>Bacteria</taxon>
        <taxon>Pseudomonadati</taxon>
        <taxon>Pseudomonadota</taxon>
        <taxon>Gammaproteobacteria</taxon>
        <taxon>Alteromonadales</taxon>
        <taxon>Shewanellaceae</taxon>
        <taxon>Shewanella</taxon>
    </lineage>
</organism>
<proteinExistence type="predicted"/>
<keyword evidence="3" id="KW-1185">Reference proteome</keyword>
<keyword evidence="1" id="KW-0732">Signal</keyword>
<dbReference type="EMBL" id="CP045503">
    <property type="protein sequence ID" value="QPG57291.1"/>
    <property type="molecule type" value="Genomic_DNA"/>
</dbReference>
<accession>A0ABX6V601</accession>
<dbReference type="RefSeq" id="WP_142872654.1">
    <property type="nucleotide sequence ID" value="NZ_CP045503.2"/>
</dbReference>
<dbReference type="PROSITE" id="PS51257">
    <property type="entry name" value="PROKAR_LIPOPROTEIN"/>
    <property type="match status" value="1"/>
</dbReference>
<evidence type="ECO:0000313" key="3">
    <source>
        <dbReference type="Proteomes" id="UP000316416"/>
    </source>
</evidence>
<protein>
    <recommendedName>
        <fullName evidence="4">Lipoprotein</fullName>
    </recommendedName>
</protein>
<reference evidence="2" key="1">
    <citation type="submission" date="2021-07" db="EMBL/GenBank/DDBJ databases">
        <title>Shewanella sp. YLB-07 whole genome sequence.</title>
        <authorList>
            <person name="Yu L."/>
        </authorList>
    </citation>
    <scope>NUCLEOTIDE SEQUENCE</scope>
    <source>
        <strain evidence="2">YLB-08</strain>
    </source>
</reference>
<feature type="signal peptide" evidence="1">
    <location>
        <begin position="1"/>
        <end position="25"/>
    </location>
</feature>
<gene>
    <name evidence="2" type="ORF">FM038_007455</name>
</gene>